<dbReference type="GO" id="GO:0016020">
    <property type="term" value="C:membrane"/>
    <property type="evidence" value="ECO:0007669"/>
    <property type="project" value="TreeGrafter"/>
</dbReference>
<dbReference type="EMBL" id="LKTM01000223">
    <property type="protein sequence ID" value="KQH78445.1"/>
    <property type="molecule type" value="Genomic_DNA"/>
</dbReference>
<keyword evidence="2" id="KW-0808">Transferase</keyword>
<dbReference type="SUPFAM" id="SSF69593">
    <property type="entry name" value="Glycerol-3-phosphate (1)-acyltransferase"/>
    <property type="match status" value="1"/>
</dbReference>
<feature type="domain" description="Phospholipid/glycerol acyltransferase" evidence="1">
    <location>
        <begin position="35"/>
        <end position="154"/>
    </location>
</feature>
<dbReference type="PANTHER" id="PTHR22753:SF14">
    <property type="entry name" value="MONOACYLGLYCEROL_DIACYLGLYCEROL O-ACYLTRANSFERASE"/>
    <property type="match status" value="1"/>
</dbReference>
<keyword evidence="2" id="KW-0012">Acyltransferase</keyword>
<accession>A0A0Q2QF66</accession>
<dbReference type="Pfam" id="PF01553">
    <property type="entry name" value="Acyltransferase"/>
    <property type="match status" value="1"/>
</dbReference>
<dbReference type="SMART" id="SM00563">
    <property type="entry name" value="PlsC"/>
    <property type="match status" value="1"/>
</dbReference>
<organism evidence="2 3">
    <name type="scientific">Mycobacterium gordonae</name>
    <dbReference type="NCBI Taxonomy" id="1778"/>
    <lineage>
        <taxon>Bacteria</taxon>
        <taxon>Bacillati</taxon>
        <taxon>Actinomycetota</taxon>
        <taxon>Actinomycetes</taxon>
        <taxon>Mycobacteriales</taxon>
        <taxon>Mycobacteriaceae</taxon>
        <taxon>Mycobacterium</taxon>
    </lineage>
</organism>
<gene>
    <name evidence="2" type="ORF">AO501_03040</name>
</gene>
<sequence>MDAALNALRRNVIEFVRRYHRLEVEVEADTLDDPVLFVANHGFGGVVDLNVMAVSAALEDLELERPVIFLTHQLAWTVGVGPIVEHLGARPASRESAHEAFADGQHVVVFPGGDLDAAKKFTDRNQIVFGGRSGFAQLAMDEGVPIVPIVTAGAGESLLVLSDGERLARALRLDKLLRVKALPTSLSLPWGLNTGAVGMLPYLPLPTKLQTRVLPAMVAEPEEDAPAYAERIHTAMQDALTEMTAGRRPVIG</sequence>
<dbReference type="Proteomes" id="UP000051677">
    <property type="component" value="Unassembled WGS sequence"/>
</dbReference>
<proteinExistence type="predicted"/>
<name>A0A0Q2QF66_MYCGO</name>
<dbReference type="AlphaFoldDB" id="A0A0Q2QF66"/>
<comment type="caution">
    <text evidence="2">The sequence shown here is derived from an EMBL/GenBank/DDBJ whole genome shotgun (WGS) entry which is preliminary data.</text>
</comment>
<reference evidence="2 3" key="1">
    <citation type="submission" date="2015-10" db="EMBL/GenBank/DDBJ databases">
        <title>Mycobacterium gordonae draft genome assembly.</title>
        <authorList>
            <person name="Ustinova V."/>
            <person name="Smirnova T."/>
            <person name="Blagodatskikh K."/>
            <person name="Varlamov D."/>
            <person name="Larionova E."/>
            <person name="Chernousova L."/>
        </authorList>
    </citation>
    <scope>NUCLEOTIDE SEQUENCE [LARGE SCALE GENOMIC DNA]</scope>
    <source>
        <strain evidence="2 3">CTRI 14-8773</strain>
    </source>
</reference>
<protein>
    <submittedName>
        <fullName evidence="2">Glycerol acyltransferase</fullName>
    </submittedName>
</protein>
<dbReference type="PANTHER" id="PTHR22753">
    <property type="entry name" value="TRANSMEMBRANE PROTEIN 68"/>
    <property type="match status" value="1"/>
</dbReference>
<evidence type="ECO:0000259" key="1">
    <source>
        <dbReference type="SMART" id="SM00563"/>
    </source>
</evidence>
<evidence type="ECO:0000313" key="3">
    <source>
        <dbReference type="Proteomes" id="UP000051677"/>
    </source>
</evidence>
<dbReference type="GO" id="GO:0016746">
    <property type="term" value="F:acyltransferase activity"/>
    <property type="evidence" value="ECO:0007669"/>
    <property type="project" value="UniProtKB-KW"/>
</dbReference>
<evidence type="ECO:0000313" key="2">
    <source>
        <dbReference type="EMBL" id="KQH78445.1"/>
    </source>
</evidence>
<dbReference type="InterPro" id="IPR002123">
    <property type="entry name" value="Plipid/glycerol_acylTrfase"/>
</dbReference>